<dbReference type="Proteomes" id="UP000237271">
    <property type="component" value="Unassembled WGS sequence"/>
</dbReference>
<reference evidence="1 2" key="1">
    <citation type="journal article" date="2017" name="Genome Biol. Evol.">
        <title>Phytophthora megakarya and P. palmivora, closely related causal agents of cacao black pod rot, underwent increases in genome sizes and gene numbers by different mechanisms.</title>
        <authorList>
            <person name="Ali S.S."/>
            <person name="Shao J."/>
            <person name="Lary D.J."/>
            <person name="Kronmiller B."/>
            <person name="Shen D."/>
            <person name="Strem M.D."/>
            <person name="Amoako-Attah I."/>
            <person name="Akrofi A.Y."/>
            <person name="Begoude B.A."/>
            <person name="Ten Hoopen G.M."/>
            <person name="Coulibaly K."/>
            <person name="Kebe B.I."/>
            <person name="Melnick R.L."/>
            <person name="Guiltinan M.J."/>
            <person name="Tyler B.M."/>
            <person name="Meinhardt L.W."/>
            <person name="Bailey B.A."/>
        </authorList>
    </citation>
    <scope>NUCLEOTIDE SEQUENCE [LARGE SCALE GENOMIC DNA]</scope>
    <source>
        <strain evidence="2">sbr112.9</strain>
    </source>
</reference>
<keyword evidence="2" id="KW-1185">Reference proteome</keyword>
<evidence type="ECO:0000313" key="1">
    <source>
        <dbReference type="EMBL" id="POM60111.1"/>
    </source>
</evidence>
<evidence type="ECO:0000313" key="2">
    <source>
        <dbReference type="Proteomes" id="UP000237271"/>
    </source>
</evidence>
<organism evidence="1 2">
    <name type="scientific">Phytophthora palmivora</name>
    <dbReference type="NCBI Taxonomy" id="4796"/>
    <lineage>
        <taxon>Eukaryota</taxon>
        <taxon>Sar</taxon>
        <taxon>Stramenopiles</taxon>
        <taxon>Oomycota</taxon>
        <taxon>Peronosporomycetes</taxon>
        <taxon>Peronosporales</taxon>
        <taxon>Peronosporaceae</taxon>
        <taxon>Phytophthora</taxon>
    </lineage>
</organism>
<name>A0A2P4X3J2_9STRA</name>
<comment type="caution">
    <text evidence="1">The sequence shown here is derived from an EMBL/GenBank/DDBJ whole genome shotgun (WGS) entry which is preliminary data.</text>
</comment>
<accession>A0A2P4X3J2</accession>
<dbReference type="AlphaFoldDB" id="A0A2P4X3J2"/>
<proteinExistence type="predicted"/>
<dbReference type="EMBL" id="NCKW01016936">
    <property type="protein sequence ID" value="POM60111.1"/>
    <property type="molecule type" value="Genomic_DNA"/>
</dbReference>
<gene>
    <name evidence="1" type="ORF">PHPALM_31069</name>
</gene>
<protein>
    <submittedName>
        <fullName evidence="1">Uncharacterized protein</fullName>
    </submittedName>
</protein>
<sequence length="120" mass="12846">MGTSTSATIEGPLVKAVAEARCHTAQNERGKSGRLETVNNYTWEISKGYNYGKRGHFKNECKAKKRLRGVSGGAAQGNNCSAETGFVCLSKIGAAGFSATFNREKCSAVQSWLLLVVKVV</sequence>